<organism evidence="1 2">
    <name type="scientific">Saccharicrinis carchari</name>
    <dbReference type="NCBI Taxonomy" id="1168039"/>
    <lineage>
        <taxon>Bacteria</taxon>
        <taxon>Pseudomonadati</taxon>
        <taxon>Bacteroidota</taxon>
        <taxon>Bacteroidia</taxon>
        <taxon>Marinilabiliales</taxon>
        <taxon>Marinilabiliaceae</taxon>
        <taxon>Saccharicrinis</taxon>
    </lineage>
</organism>
<reference evidence="1 2" key="1">
    <citation type="submission" date="2017-05" db="EMBL/GenBank/DDBJ databases">
        <authorList>
            <person name="Varghese N."/>
            <person name="Submissions S."/>
        </authorList>
    </citation>
    <scope>NUCLEOTIDE SEQUENCE [LARGE SCALE GENOMIC DNA]</scope>
    <source>
        <strain evidence="1 2">DSM 27040</strain>
    </source>
</reference>
<dbReference type="EMBL" id="FXTB01000015">
    <property type="protein sequence ID" value="SMO91867.1"/>
    <property type="molecule type" value="Genomic_DNA"/>
</dbReference>
<keyword evidence="2" id="KW-1185">Reference proteome</keyword>
<name>A0A521F6U4_SACCC</name>
<protein>
    <submittedName>
        <fullName evidence="1">Uncharacterized protein</fullName>
    </submittedName>
</protein>
<evidence type="ECO:0000313" key="2">
    <source>
        <dbReference type="Proteomes" id="UP000319040"/>
    </source>
</evidence>
<dbReference type="Proteomes" id="UP000319040">
    <property type="component" value="Unassembled WGS sequence"/>
</dbReference>
<accession>A0A521F6U4</accession>
<evidence type="ECO:0000313" key="1">
    <source>
        <dbReference type="EMBL" id="SMO91867.1"/>
    </source>
</evidence>
<sequence>MEGCIGFVKTGSIKKLKSIWPDQTKYLELWYNPVYIKIVFEDIGDNMKDVLETLRVWSEYILSIWDPYQPIYNLKMKDYPSLIIKFHQYFSNGIVSRIL</sequence>
<proteinExistence type="predicted"/>
<dbReference type="AlphaFoldDB" id="A0A521F6U4"/>
<gene>
    <name evidence="1" type="ORF">SAMN06265379_11526</name>
</gene>